<evidence type="ECO:0000313" key="2">
    <source>
        <dbReference type="Proteomes" id="UP000318065"/>
    </source>
</evidence>
<sequence>MNGHPCTARALYLELRALGLELWVEDAPGGGPLDYGIAVGGLRSLPEARARPLARRIRENEDELVRVLLDRRDPDLDAVRKEGHC</sequence>
<gene>
    <name evidence="1" type="ORF">RxyAA322_11590</name>
</gene>
<organism evidence="1 2">
    <name type="scientific">Rubrobacter xylanophilus</name>
    <dbReference type="NCBI Taxonomy" id="49319"/>
    <lineage>
        <taxon>Bacteria</taxon>
        <taxon>Bacillati</taxon>
        <taxon>Actinomycetota</taxon>
        <taxon>Rubrobacteria</taxon>
        <taxon>Rubrobacterales</taxon>
        <taxon>Rubrobacteraceae</taxon>
        <taxon>Rubrobacter</taxon>
    </lineage>
</organism>
<accession>A0A510HJ78</accession>
<reference evidence="1" key="1">
    <citation type="journal article" date="2019" name="Microbiol. Resour. Announc.">
        <title>Complete Genome Sequence of Rubrobacter xylanophilus Strain AA3-22, Isolated from Arima Onsen in Japan.</title>
        <authorList>
            <person name="Tomariguchi N."/>
            <person name="Miyazaki K."/>
        </authorList>
    </citation>
    <scope>NUCLEOTIDE SEQUENCE [LARGE SCALE GENOMIC DNA]</scope>
    <source>
        <strain evidence="1">AA3-22</strain>
    </source>
</reference>
<proteinExistence type="predicted"/>
<dbReference type="Proteomes" id="UP000318065">
    <property type="component" value="Chromosome"/>
</dbReference>
<protein>
    <submittedName>
        <fullName evidence="1">Uncharacterized protein</fullName>
    </submittedName>
</protein>
<dbReference type="AlphaFoldDB" id="A0A510HJ78"/>
<name>A0A510HJ78_9ACTN</name>
<keyword evidence="2" id="KW-1185">Reference proteome</keyword>
<dbReference type="EMBL" id="AP019791">
    <property type="protein sequence ID" value="BBL79305.1"/>
    <property type="molecule type" value="Genomic_DNA"/>
</dbReference>
<dbReference type="RefSeq" id="WP_143527324.1">
    <property type="nucleotide sequence ID" value="NZ_AP019791.1"/>
</dbReference>
<evidence type="ECO:0000313" key="1">
    <source>
        <dbReference type="EMBL" id="BBL79305.1"/>
    </source>
</evidence>